<keyword evidence="1" id="KW-0862">Zinc</keyword>
<dbReference type="InterPro" id="IPR013088">
    <property type="entry name" value="Znf_NHR/GATA"/>
</dbReference>
<dbReference type="GO" id="GO:0008270">
    <property type="term" value="F:zinc ion binding"/>
    <property type="evidence" value="ECO:0007669"/>
    <property type="project" value="UniProtKB-KW"/>
</dbReference>
<dbReference type="EMBL" id="BNCQ01000006">
    <property type="protein sequence ID" value="GIL98862.1"/>
    <property type="molecule type" value="Genomic_DNA"/>
</dbReference>
<feature type="region of interest" description="Disordered" evidence="2">
    <location>
        <begin position="564"/>
        <end position="591"/>
    </location>
</feature>
<feature type="compositionally biased region" description="Low complexity" evidence="2">
    <location>
        <begin position="617"/>
        <end position="628"/>
    </location>
</feature>
<feature type="region of interest" description="Disordered" evidence="2">
    <location>
        <begin position="168"/>
        <end position="247"/>
    </location>
</feature>
<gene>
    <name evidence="4" type="ORF">Vretifemale_2751</name>
    <name evidence="5" type="ORF">Vretimale_4165</name>
</gene>
<dbReference type="Proteomes" id="UP000722791">
    <property type="component" value="Unassembled WGS sequence"/>
</dbReference>
<dbReference type="CDD" id="cd00202">
    <property type="entry name" value="ZnF_GATA"/>
    <property type="match status" value="1"/>
</dbReference>
<dbReference type="Pfam" id="PF00320">
    <property type="entry name" value="GATA"/>
    <property type="match status" value="1"/>
</dbReference>
<protein>
    <recommendedName>
        <fullName evidence="3">GATA-type domain-containing protein</fullName>
    </recommendedName>
</protein>
<evidence type="ECO:0000313" key="5">
    <source>
        <dbReference type="EMBL" id="GIL98862.1"/>
    </source>
</evidence>
<feature type="region of interest" description="Disordered" evidence="2">
    <location>
        <begin position="606"/>
        <end position="628"/>
    </location>
</feature>
<dbReference type="SMART" id="SM00401">
    <property type="entry name" value="ZnF_GATA"/>
    <property type="match status" value="1"/>
</dbReference>
<dbReference type="EMBL" id="BNCP01000004">
    <property type="protein sequence ID" value="GIL72388.1"/>
    <property type="molecule type" value="Genomic_DNA"/>
</dbReference>
<evidence type="ECO:0000313" key="6">
    <source>
        <dbReference type="Proteomes" id="UP000747110"/>
    </source>
</evidence>
<sequence>MGEAMSEGGVFAHAKARALLEVVRLAFEGGIGFETELLSSGSATAQEDAAGPFHDGLSLPKVKNEKEFAQHPAHPPHRPSSTGSSSRLVTGGPCMWCGVTATPQWRRPRGTNKLLCNACGIFFTRYGKLPERSHHIHAVSNRASVAAVSVTLPAQPGMSASVAAVPEPYPLQSQGDADQAEPTSRIDGTDAGGESLREEVQVESQQKAVQPETLSRRRGGISFQTRFSSHKRKGAPQLESELVPDLDRSTTLVDMDTKASPAPSPEPPVAAAGAALPLRAMLAMGALSGQVRLSRLISQSAAPASGASGSVGLGTTTPVGSAIMERPTSTLLKVAPLALGLQNINQIQHLGLLGPSLMGSGALSSLYLQGLASAASTTPGSSTLDTARGLGRPGLIQSHEFGHAAATPALPPELLLGPFSLPVGSLTNREPLPNAASTVPPQRASYARPSKRQERPPAGESDDSNVSTESHAAMNGDPGTSHDEDEGGTATARPNISNMTTAATTSGTASSVPVGTLGGLSCSPPALPAEAHSLSAILARPATAVPSTLAAAAAGRVNTGSDGAPLSLPPLASGPTAPQLVPAGAGPDPSSVAQLLLQQPQVVLLEARKSKGPRGRAASATPSSSTQS</sequence>
<keyword evidence="1" id="KW-0863">Zinc-finger</keyword>
<feature type="region of interest" description="Disordered" evidence="2">
    <location>
        <begin position="427"/>
        <end position="495"/>
    </location>
</feature>
<name>A0A8J4BZ14_9CHLO</name>
<keyword evidence="6" id="KW-1185">Reference proteome</keyword>
<reference evidence="4" key="1">
    <citation type="journal article" date="2021" name="Proc. Natl. Acad. Sci. U.S.A.">
        <title>Three genomes in the algal genus Volvox reveal the fate of a haploid sex-determining region after a transition to homothallism.</title>
        <authorList>
            <person name="Yamamoto K."/>
            <person name="Hamaji T."/>
            <person name="Kawai-Toyooka H."/>
            <person name="Matsuzaki R."/>
            <person name="Takahashi F."/>
            <person name="Nishimura Y."/>
            <person name="Kawachi M."/>
            <person name="Noguchi H."/>
            <person name="Minakuchi Y."/>
            <person name="Umen J.G."/>
            <person name="Toyoda A."/>
            <person name="Nozaki H."/>
        </authorList>
    </citation>
    <scope>NUCLEOTIDE SEQUENCE</scope>
    <source>
        <strain evidence="5">NIES-3785</strain>
        <strain evidence="4">NIES-3786</strain>
    </source>
</reference>
<dbReference type="SUPFAM" id="SSF57716">
    <property type="entry name" value="Glucocorticoid receptor-like (DNA-binding domain)"/>
    <property type="match status" value="1"/>
</dbReference>
<dbReference type="Proteomes" id="UP000747110">
    <property type="component" value="Unassembled WGS sequence"/>
</dbReference>
<evidence type="ECO:0000256" key="2">
    <source>
        <dbReference type="SAM" id="MobiDB-lite"/>
    </source>
</evidence>
<comment type="caution">
    <text evidence="4">The sequence shown here is derived from an EMBL/GenBank/DDBJ whole genome shotgun (WGS) entry which is preliminary data.</text>
</comment>
<evidence type="ECO:0000313" key="4">
    <source>
        <dbReference type="EMBL" id="GIL72388.1"/>
    </source>
</evidence>
<dbReference type="AlphaFoldDB" id="A0A8J4BZ14"/>
<dbReference type="PROSITE" id="PS50114">
    <property type="entry name" value="GATA_ZN_FINGER_2"/>
    <property type="match status" value="1"/>
</dbReference>
<accession>A0A8J4BZ14</accession>
<feature type="region of interest" description="Disordered" evidence="2">
    <location>
        <begin position="67"/>
        <end position="87"/>
    </location>
</feature>
<organism evidence="4 6">
    <name type="scientific">Volvox reticuliferus</name>
    <dbReference type="NCBI Taxonomy" id="1737510"/>
    <lineage>
        <taxon>Eukaryota</taxon>
        <taxon>Viridiplantae</taxon>
        <taxon>Chlorophyta</taxon>
        <taxon>core chlorophytes</taxon>
        <taxon>Chlorophyceae</taxon>
        <taxon>CS clade</taxon>
        <taxon>Chlamydomonadales</taxon>
        <taxon>Volvocaceae</taxon>
        <taxon>Volvox</taxon>
    </lineage>
</organism>
<dbReference type="OrthoDB" id="547601at2759"/>
<evidence type="ECO:0000256" key="1">
    <source>
        <dbReference type="PROSITE-ProRule" id="PRU00094"/>
    </source>
</evidence>
<dbReference type="Gene3D" id="3.30.50.10">
    <property type="entry name" value="Erythroid Transcription Factor GATA-1, subunit A"/>
    <property type="match status" value="1"/>
</dbReference>
<dbReference type="InterPro" id="IPR000679">
    <property type="entry name" value="Znf_GATA"/>
</dbReference>
<feature type="compositionally biased region" description="Low complexity" evidence="2">
    <location>
        <begin position="564"/>
        <end position="578"/>
    </location>
</feature>
<proteinExistence type="predicted"/>
<keyword evidence="1" id="KW-0479">Metal-binding</keyword>
<evidence type="ECO:0000259" key="3">
    <source>
        <dbReference type="PROSITE" id="PS50114"/>
    </source>
</evidence>
<dbReference type="GO" id="GO:0043565">
    <property type="term" value="F:sequence-specific DNA binding"/>
    <property type="evidence" value="ECO:0007669"/>
    <property type="project" value="InterPro"/>
</dbReference>
<dbReference type="GO" id="GO:0006355">
    <property type="term" value="P:regulation of DNA-templated transcription"/>
    <property type="evidence" value="ECO:0007669"/>
    <property type="project" value="InterPro"/>
</dbReference>
<feature type="domain" description="GATA-type" evidence="3">
    <location>
        <begin position="88"/>
        <end position="142"/>
    </location>
</feature>